<evidence type="ECO:0000256" key="2">
    <source>
        <dbReference type="ARBA" id="ARBA00022649"/>
    </source>
</evidence>
<evidence type="ECO:0000313" key="8">
    <source>
        <dbReference type="Proteomes" id="UP000232638"/>
    </source>
</evidence>
<dbReference type="RefSeq" id="WP_100923115.1">
    <property type="nucleotide sequence ID" value="NZ_CP020372.1"/>
</dbReference>
<keyword evidence="8" id="KW-1185">Reference proteome</keyword>
<reference evidence="7 8" key="1">
    <citation type="submission" date="2017-03" db="EMBL/GenBank/DDBJ databases">
        <title>Complete genome sequence of Candidatus 'Thiodictyon syntrophicum' sp. nov. strain Cad16T, a photolithoautotroph purple sulfur bacterium isolated from an alpine meromictic lake.</title>
        <authorList>
            <person name="Luedin S.M."/>
            <person name="Pothier J.F."/>
            <person name="Danza F."/>
            <person name="Storelli N."/>
            <person name="Wittwer M."/>
            <person name="Tonolla M."/>
        </authorList>
    </citation>
    <scope>NUCLEOTIDE SEQUENCE [LARGE SCALE GENOMIC DNA]</scope>
    <source>
        <strain evidence="7 8">Cad16T</strain>
        <plasmid evidence="8">Plasmid pts485</plasmid>
    </source>
</reference>
<organism evidence="7 8">
    <name type="scientific">Candidatus Thiodictyon syntrophicum</name>
    <dbReference type="NCBI Taxonomy" id="1166950"/>
    <lineage>
        <taxon>Bacteria</taxon>
        <taxon>Pseudomonadati</taxon>
        <taxon>Pseudomonadota</taxon>
        <taxon>Gammaproteobacteria</taxon>
        <taxon>Chromatiales</taxon>
        <taxon>Chromatiaceae</taxon>
        <taxon>Thiodictyon</taxon>
    </lineage>
</organism>
<dbReference type="SUPFAM" id="SSF47598">
    <property type="entry name" value="Ribbon-helix-helix"/>
    <property type="match status" value="1"/>
</dbReference>
<dbReference type="InterPro" id="IPR014795">
    <property type="entry name" value="TacA_1-like"/>
</dbReference>
<dbReference type="Gene3D" id="1.20.5.780">
    <property type="entry name" value="Single helix bin"/>
    <property type="match status" value="1"/>
</dbReference>
<evidence type="ECO:0000256" key="5">
    <source>
        <dbReference type="ARBA" id="ARBA00023163"/>
    </source>
</evidence>
<evidence type="ECO:0008006" key="9">
    <source>
        <dbReference type="Google" id="ProtNLM"/>
    </source>
</evidence>
<dbReference type="GO" id="GO:0003677">
    <property type="term" value="F:DNA binding"/>
    <property type="evidence" value="ECO:0007669"/>
    <property type="project" value="UniProtKB-KW"/>
</dbReference>
<geneLocation type="plasmid" evidence="8">
    <name>pts485</name>
</geneLocation>
<evidence type="ECO:0000256" key="4">
    <source>
        <dbReference type="ARBA" id="ARBA00023125"/>
    </source>
</evidence>
<evidence type="ECO:0000313" key="7">
    <source>
        <dbReference type="EMBL" id="AUB85492.1"/>
    </source>
</evidence>
<accession>A0A2K8UIZ2</accession>
<keyword evidence="5" id="KW-0804">Transcription</keyword>
<dbReference type="AlphaFoldDB" id="A0A2K8UIZ2"/>
<keyword evidence="2" id="KW-1277">Toxin-antitoxin system</keyword>
<gene>
    <name evidence="7" type="ORF">THSYN_31735</name>
</gene>
<dbReference type="Pfam" id="PF08681">
    <property type="entry name" value="TacA1"/>
    <property type="match status" value="1"/>
</dbReference>
<dbReference type="Proteomes" id="UP000232638">
    <property type="component" value="Plasmid pTs485"/>
</dbReference>
<dbReference type="PANTHER" id="PTHR35401">
    <property type="entry name" value="COPG FAMILY HELIX-TURN-HELIX PROTEIN-RELATED-RELATED"/>
    <property type="match status" value="1"/>
</dbReference>
<keyword evidence="1" id="KW-0678">Repressor</keyword>
<sequence>MSRNPEPRSERIDIRATPSAKRALLDAANASRKTVSEFLLDSGLEKAAELMAERRLFLLDDAQWAAFLAALDAPPQPMPRLERLFAEPSAVEKALSEST</sequence>
<proteinExistence type="inferred from homology"/>
<evidence type="ECO:0000256" key="1">
    <source>
        <dbReference type="ARBA" id="ARBA00022491"/>
    </source>
</evidence>
<dbReference type="PANTHER" id="PTHR35401:SF1">
    <property type="entry name" value="CYTOPLASMIC PROTEIN"/>
    <property type="match status" value="1"/>
</dbReference>
<dbReference type="EMBL" id="CP020372">
    <property type="protein sequence ID" value="AUB85492.1"/>
    <property type="molecule type" value="Genomic_DNA"/>
</dbReference>
<dbReference type="OrthoDB" id="5770317at2"/>
<dbReference type="InterPro" id="IPR010985">
    <property type="entry name" value="Ribbon_hlx_hlx"/>
</dbReference>
<comment type="similarity">
    <text evidence="6">Belongs to the TacA antitoxin family.</text>
</comment>
<dbReference type="KEGG" id="tsy:THSYN_31735"/>
<name>A0A2K8UIZ2_9GAMM</name>
<evidence type="ECO:0000256" key="6">
    <source>
        <dbReference type="ARBA" id="ARBA00049988"/>
    </source>
</evidence>
<protein>
    <recommendedName>
        <fullName evidence="9">DUF1778 domain-containing protein</fullName>
    </recommendedName>
</protein>
<evidence type="ECO:0000256" key="3">
    <source>
        <dbReference type="ARBA" id="ARBA00023015"/>
    </source>
</evidence>
<keyword evidence="4" id="KW-0238">DNA-binding</keyword>
<keyword evidence="3" id="KW-0805">Transcription regulation</keyword>
<dbReference type="GO" id="GO:0006355">
    <property type="term" value="P:regulation of DNA-templated transcription"/>
    <property type="evidence" value="ECO:0007669"/>
    <property type="project" value="InterPro"/>
</dbReference>
<keyword evidence="7" id="KW-0614">Plasmid</keyword>